<feature type="compositionally biased region" description="Basic and acidic residues" evidence="1">
    <location>
        <begin position="213"/>
        <end position="226"/>
    </location>
</feature>
<organism evidence="2 3">
    <name type="scientific">Actinacidiphila bryophytorum</name>
    <dbReference type="NCBI Taxonomy" id="1436133"/>
    <lineage>
        <taxon>Bacteria</taxon>
        <taxon>Bacillati</taxon>
        <taxon>Actinomycetota</taxon>
        <taxon>Actinomycetes</taxon>
        <taxon>Kitasatosporales</taxon>
        <taxon>Streptomycetaceae</taxon>
        <taxon>Actinacidiphila</taxon>
    </lineage>
</organism>
<feature type="compositionally biased region" description="Low complexity" evidence="1">
    <location>
        <begin position="235"/>
        <end position="248"/>
    </location>
</feature>
<feature type="compositionally biased region" description="Basic and acidic residues" evidence="1">
    <location>
        <begin position="173"/>
        <end position="196"/>
    </location>
</feature>
<reference evidence="2" key="1">
    <citation type="submission" date="2021-06" db="EMBL/GenBank/DDBJ databases">
        <authorList>
            <person name="Arsene-Ploetze F."/>
        </authorList>
    </citation>
    <scope>NUCLEOTIDE SEQUENCE</scope>
    <source>
        <strain evidence="2">SBRY1</strain>
    </source>
</reference>
<gene>
    <name evidence="2" type="ORF">SBRY_40243</name>
</gene>
<evidence type="ECO:0000256" key="1">
    <source>
        <dbReference type="SAM" id="MobiDB-lite"/>
    </source>
</evidence>
<proteinExistence type="predicted"/>
<comment type="caution">
    <text evidence="2">The sequence shown here is derived from an EMBL/GenBank/DDBJ whole genome shotgun (WGS) entry which is preliminary data.</text>
</comment>
<sequence length="340" mass="34175">MAAVEDGRLAAAVRDLGEYGGGEPLGGLRGGEGGAVAAHAGVHPPGERRQVGFVVGGLAEGVDHRACRADRGEALAAHVADHHPQAVPGVDGLVEVAADPGLRGGGHVQRLDGDTADPLRQRSQHHRLGGLGDRADVVQGALALQPDVAGVAGAGGDGGEGAAGEPGGGLVVEHLDGDDHDQGEQPEAHGGADRPHRGGQCGGGGQQPADGEVPGRGEGHSADHHGQHDRRHRGAAAPAGGRAAAPELLGRRHIAERIGANRKYRAAADEGPTAPPATGSNSRQGLIVPVSAVTIACPAGHSRRGGRWAILRSPLREEIDHPWPHGPSPPRLPAAGSSAI</sequence>
<protein>
    <submittedName>
        <fullName evidence="2">Uncharacterized protein</fullName>
    </submittedName>
</protein>
<dbReference type="Proteomes" id="UP001153328">
    <property type="component" value="Unassembled WGS sequence"/>
</dbReference>
<evidence type="ECO:0000313" key="3">
    <source>
        <dbReference type="Proteomes" id="UP001153328"/>
    </source>
</evidence>
<keyword evidence="3" id="KW-1185">Reference proteome</keyword>
<dbReference type="EMBL" id="CAJVAX010000018">
    <property type="protein sequence ID" value="CAG7645781.1"/>
    <property type="molecule type" value="Genomic_DNA"/>
</dbReference>
<evidence type="ECO:0000313" key="2">
    <source>
        <dbReference type="EMBL" id="CAG7645781.1"/>
    </source>
</evidence>
<feature type="compositionally biased region" description="Gly residues" evidence="1">
    <location>
        <begin position="152"/>
        <end position="170"/>
    </location>
</feature>
<name>A0A9W4H2K2_9ACTN</name>
<accession>A0A9W4H2K2</accession>
<dbReference type="AlphaFoldDB" id="A0A9W4H2K2"/>
<feature type="region of interest" description="Disordered" evidence="1">
    <location>
        <begin position="152"/>
        <end position="283"/>
    </location>
</feature>
<feature type="region of interest" description="Disordered" evidence="1">
    <location>
        <begin position="320"/>
        <end position="340"/>
    </location>
</feature>